<sequence length="416" mass="46369">MEEVAIPHYFLCPISLEIMRDPVTLCSGITYDRESIEQWIFCSKNKTCPITRQPLPDLDMTPNHTLRRLIQAWCVTNAANGIERIPTPKPPVDKEQIIKLLEEAMNAQTQIKSLLNLKEIASQSERNKRVIEAAGAVSTLSFIVKNNYTSIEEVTLDGGIESTRAGDEALTILYNLQLSEEGLRNLAGKNADFIPSLVQVMQVGDYKSRAYATLLLKSIFKLLDPVHLLGLKVEVLQVIVDILRDQISHQATKAALEILIEVCPWGRNRIKAARAGAVSVLIELLLDTDERRACEMILVVLDQLCKCAEGRAELVSHNAGIAIVTKKILRVSPVASERAVRILHSIATFSANSTVIQEMLQVGVVSKLCFVLQVDCEMKNKLKAKEILVRHAKAWKDSPCIPLYLLSSYPSNIRQQ</sequence>
<dbReference type="InterPro" id="IPR045185">
    <property type="entry name" value="PUB22/23/24-like"/>
</dbReference>
<keyword evidence="8" id="KW-1185">Reference proteome</keyword>
<name>A0A3S3P891_9MAGN</name>
<dbReference type="Pfam" id="PF25598">
    <property type="entry name" value="ARM_PUB"/>
    <property type="match status" value="1"/>
</dbReference>
<evidence type="ECO:0000256" key="5">
    <source>
        <dbReference type="RuleBase" id="RU369093"/>
    </source>
</evidence>
<dbReference type="OrthoDB" id="10064100at2759"/>
<dbReference type="Gene3D" id="3.30.40.10">
    <property type="entry name" value="Zinc/RING finger domain, C3HC4 (zinc finger)"/>
    <property type="match status" value="1"/>
</dbReference>
<dbReference type="Proteomes" id="UP000283530">
    <property type="component" value="Unassembled WGS sequence"/>
</dbReference>
<dbReference type="CDD" id="cd16664">
    <property type="entry name" value="RING-Ubox_PUB"/>
    <property type="match status" value="1"/>
</dbReference>
<dbReference type="GO" id="GO:0061630">
    <property type="term" value="F:ubiquitin protein ligase activity"/>
    <property type="evidence" value="ECO:0007669"/>
    <property type="project" value="UniProtKB-UniRule"/>
</dbReference>
<evidence type="ECO:0000256" key="2">
    <source>
        <dbReference type="ARBA" id="ARBA00004906"/>
    </source>
</evidence>
<dbReference type="Gene3D" id="1.25.10.10">
    <property type="entry name" value="Leucine-rich Repeat Variant"/>
    <property type="match status" value="1"/>
</dbReference>
<evidence type="ECO:0000256" key="1">
    <source>
        <dbReference type="ARBA" id="ARBA00000900"/>
    </source>
</evidence>
<comment type="catalytic activity">
    <reaction evidence="1 5">
        <text>S-ubiquitinyl-[E2 ubiquitin-conjugating enzyme]-L-cysteine + [acceptor protein]-L-lysine = [E2 ubiquitin-conjugating enzyme]-L-cysteine + N(6)-ubiquitinyl-[acceptor protein]-L-lysine.</text>
        <dbReference type="EC" id="2.3.2.27"/>
    </reaction>
</comment>
<reference evidence="7 8" key="1">
    <citation type="journal article" date="2019" name="Nat. Plants">
        <title>Stout camphor tree genome fills gaps in understanding of flowering plant genome evolution.</title>
        <authorList>
            <person name="Chaw S.M."/>
            <person name="Liu Y.C."/>
            <person name="Wu Y.W."/>
            <person name="Wang H.Y."/>
            <person name="Lin C.I."/>
            <person name="Wu C.S."/>
            <person name="Ke H.M."/>
            <person name="Chang L.Y."/>
            <person name="Hsu C.Y."/>
            <person name="Yang H.T."/>
            <person name="Sudianto E."/>
            <person name="Hsu M.H."/>
            <person name="Wu K.P."/>
            <person name="Wang L.N."/>
            <person name="Leebens-Mack J.H."/>
            <person name="Tsai I.J."/>
        </authorList>
    </citation>
    <scope>NUCLEOTIDE SEQUENCE [LARGE SCALE GENOMIC DNA]</scope>
    <source>
        <strain evidence="8">cv. Chaw 1501</strain>
        <tissue evidence="7">Young leaves</tissue>
    </source>
</reference>
<dbReference type="SUPFAM" id="SSF48371">
    <property type="entry name" value="ARM repeat"/>
    <property type="match status" value="1"/>
</dbReference>
<dbReference type="PROSITE" id="PS51698">
    <property type="entry name" value="U_BOX"/>
    <property type="match status" value="1"/>
</dbReference>
<organism evidence="7 8">
    <name type="scientific">Cinnamomum micranthum f. kanehirae</name>
    <dbReference type="NCBI Taxonomy" id="337451"/>
    <lineage>
        <taxon>Eukaryota</taxon>
        <taxon>Viridiplantae</taxon>
        <taxon>Streptophyta</taxon>
        <taxon>Embryophyta</taxon>
        <taxon>Tracheophyta</taxon>
        <taxon>Spermatophyta</taxon>
        <taxon>Magnoliopsida</taxon>
        <taxon>Magnoliidae</taxon>
        <taxon>Laurales</taxon>
        <taxon>Lauraceae</taxon>
        <taxon>Cinnamomum</taxon>
    </lineage>
</organism>
<dbReference type="Pfam" id="PF04564">
    <property type="entry name" value="U-box"/>
    <property type="match status" value="1"/>
</dbReference>
<gene>
    <name evidence="7" type="ORF">CKAN_01411500</name>
</gene>
<comment type="pathway">
    <text evidence="2 5">Protein modification; protein ubiquitination.</text>
</comment>
<dbReference type="SMART" id="SM00504">
    <property type="entry name" value="Ubox"/>
    <property type="match status" value="1"/>
</dbReference>
<comment type="caution">
    <text evidence="7">The sequence shown here is derived from an EMBL/GenBank/DDBJ whole genome shotgun (WGS) entry which is preliminary data.</text>
</comment>
<evidence type="ECO:0000313" key="8">
    <source>
        <dbReference type="Proteomes" id="UP000283530"/>
    </source>
</evidence>
<proteinExistence type="predicted"/>
<protein>
    <recommendedName>
        <fullName evidence="5 6">U-box domain-containing protein</fullName>
        <ecNumber evidence="5">2.3.2.27</ecNumber>
    </recommendedName>
    <alternativeName>
        <fullName evidence="5">RING-type E3 ubiquitin transferase PUB</fullName>
    </alternativeName>
</protein>
<dbReference type="PANTHER" id="PTHR22849:SF132">
    <property type="entry name" value="E3 UBIQUITIN-PROTEIN LIGASE PUB23"/>
    <property type="match status" value="1"/>
</dbReference>
<dbReference type="AlphaFoldDB" id="A0A3S3P891"/>
<evidence type="ECO:0000313" key="7">
    <source>
        <dbReference type="EMBL" id="RWR85261.1"/>
    </source>
</evidence>
<dbReference type="InterPro" id="IPR058678">
    <property type="entry name" value="ARM_PUB"/>
</dbReference>
<dbReference type="InterPro" id="IPR003613">
    <property type="entry name" value="Ubox_domain"/>
</dbReference>
<evidence type="ECO:0000256" key="3">
    <source>
        <dbReference type="ARBA" id="ARBA00022679"/>
    </source>
</evidence>
<feature type="domain" description="U-box" evidence="6">
    <location>
        <begin position="5"/>
        <end position="80"/>
    </location>
</feature>
<evidence type="ECO:0000259" key="6">
    <source>
        <dbReference type="PROSITE" id="PS51698"/>
    </source>
</evidence>
<dbReference type="InterPro" id="IPR045210">
    <property type="entry name" value="RING-Ubox_PUB"/>
</dbReference>
<dbReference type="InterPro" id="IPR011989">
    <property type="entry name" value="ARM-like"/>
</dbReference>
<dbReference type="SUPFAM" id="SSF57850">
    <property type="entry name" value="RING/U-box"/>
    <property type="match status" value="1"/>
</dbReference>
<evidence type="ECO:0000256" key="4">
    <source>
        <dbReference type="ARBA" id="ARBA00022786"/>
    </source>
</evidence>
<keyword evidence="4 5" id="KW-0833">Ubl conjugation pathway</keyword>
<comment type="function">
    <text evidence="5">Functions as an E3 ubiquitin ligase.</text>
</comment>
<dbReference type="InterPro" id="IPR016024">
    <property type="entry name" value="ARM-type_fold"/>
</dbReference>
<accession>A0A3S3P891</accession>
<dbReference type="GO" id="GO:0016567">
    <property type="term" value="P:protein ubiquitination"/>
    <property type="evidence" value="ECO:0007669"/>
    <property type="project" value="UniProtKB-UniRule"/>
</dbReference>
<dbReference type="STRING" id="337451.A0A3S3P891"/>
<keyword evidence="3 5" id="KW-0808">Transferase</keyword>
<dbReference type="PANTHER" id="PTHR22849">
    <property type="entry name" value="WDSAM1 PROTEIN"/>
    <property type="match status" value="1"/>
</dbReference>
<dbReference type="GO" id="GO:0006952">
    <property type="term" value="P:defense response"/>
    <property type="evidence" value="ECO:0007669"/>
    <property type="project" value="UniProtKB-ARBA"/>
</dbReference>
<dbReference type="FunFam" id="3.30.40.10:FF:000437">
    <property type="entry name" value="RING-type E3 ubiquitin transferase"/>
    <property type="match status" value="1"/>
</dbReference>
<dbReference type="EMBL" id="QPKB01000005">
    <property type="protein sequence ID" value="RWR85261.1"/>
    <property type="molecule type" value="Genomic_DNA"/>
</dbReference>
<dbReference type="InterPro" id="IPR013083">
    <property type="entry name" value="Znf_RING/FYVE/PHD"/>
</dbReference>
<dbReference type="UniPathway" id="UPA00143"/>
<dbReference type="EC" id="2.3.2.27" evidence="5"/>